<evidence type="ECO:0000256" key="1">
    <source>
        <dbReference type="ARBA" id="ARBA00010577"/>
    </source>
</evidence>
<dbReference type="GO" id="GO:0044781">
    <property type="term" value="P:bacterial-type flagellum organization"/>
    <property type="evidence" value="ECO:0007669"/>
    <property type="project" value="UniProtKB-KW"/>
</dbReference>
<keyword evidence="5" id="KW-0969">Cilium</keyword>
<organism evidence="5 6">
    <name type="scientific">Erythrobacter crassostreae</name>
    <dbReference type="NCBI Taxonomy" id="2828328"/>
    <lineage>
        <taxon>Bacteria</taxon>
        <taxon>Pseudomonadati</taxon>
        <taxon>Pseudomonadota</taxon>
        <taxon>Alphaproteobacteria</taxon>
        <taxon>Sphingomonadales</taxon>
        <taxon>Erythrobacteraceae</taxon>
        <taxon>Erythrobacter/Porphyrobacter group</taxon>
        <taxon>Erythrobacter</taxon>
    </lineage>
</organism>
<keyword evidence="3" id="KW-1005">Bacterial flagellum biogenesis</keyword>
<keyword evidence="5" id="KW-0966">Cell projection</keyword>
<evidence type="ECO:0000256" key="2">
    <source>
        <dbReference type="ARBA" id="ARBA00016013"/>
    </source>
</evidence>
<keyword evidence="6" id="KW-1185">Reference proteome</keyword>
<reference evidence="5" key="1">
    <citation type="submission" date="2021-04" db="EMBL/GenBank/DDBJ databases">
        <authorList>
            <person name="Pira H."/>
            <person name="Risdian C."/>
            <person name="Wink J."/>
        </authorList>
    </citation>
    <scope>NUCLEOTIDE SEQUENCE</scope>
    <source>
        <strain evidence="5">WH158</strain>
    </source>
</reference>
<evidence type="ECO:0000256" key="4">
    <source>
        <dbReference type="ARBA" id="ARBA00024746"/>
    </source>
</evidence>
<keyword evidence="5" id="KW-0282">Flagellum</keyword>
<gene>
    <name evidence="5" type="ORF">KCG46_04865</name>
</gene>
<dbReference type="Proteomes" id="UP001138681">
    <property type="component" value="Unassembled WGS sequence"/>
</dbReference>
<dbReference type="RefSeq" id="WP_218404173.1">
    <property type="nucleotide sequence ID" value="NZ_JAGSPC010000001.1"/>
</dbReference>
<proteinExistence type="inferred from homology"/>
<comment type="function">
    <text evidence="4">Required for flagellar hook formation. May act as a scaffolding protein.</text>
</comment>
<dbReference type="EMBL" id="JAGSPC010000001">
    <property type="protein sequence ID" value="MBV7258910.1"/>
    <property type="molecule type" value="Genomic_DNA"/>
</dbReference>
<comment type="similarity">
    <text evidence="1">Belongs to the FlgD family.</text>
</comment>
<evidence type="ECO:0000313" key="6">
    <source>
        <dbReference type="Proteomes" id="UP001138681"/>
    </source>
</evidence>
<dbReference type="InterPro" id="IPR005648">
    <property type="entry name" value="FlgD"/>
</dbReference>
<dbReference type="AlphaFoldDB" id="A0A9X1JKD3"/>
<sequence>MNITPSAPATADIQSTLDRINTSSAPSSSNGLGSLDQSDFLRLLTTQLTLQDPLEPANNEEMLAQMAQFSSLAASTDSSETLNEISGKLDNLIAAQNAAAEASRAAIEAAAEAARAAATGSVSDGSLPTAI</sequence>
<protein>
    <recommendedName>
        <fullName evidence="2">Basal-body rod modification protein FlgD</fullName>
    </recommendedName>
</protein>
<dbReference type="Pfam" id="PF03963">
    <property type="entry name" value="FlgD"/>
    <property type="match status" value="1"/>
</dbReference>
<evidence type="ECO:0000313" key="5">
    <source>
        <dbReference type="EMBL" id="MBV7258910.1"/>
    </source>
</evidence>
<name>A0A9X1JKD3_9SPHN</name>
<evidence type="ECO:0000256" key="3">
    <source>
        <dbReference type="ARBA" id="ARBA00022795"/>
    </source>
</evidence>
<accession>A0A9X1JKD3</accession>
<comment type="caution">
    <text evidence="5">The sequence shown here is derived from an EMBL/GenBank/DDBJ whole genome shotgun (WGS) entry which is preliminary data.</text>
</comment>